<reference evidence="2 3" key="1">
    <citation type="submission" date="2014-11" db="EMBL/GenBank/DDBJ databases">
        <authorList>
            <person name="Zhu J."/>
            <person name="Qi W."/>
            <person name="Song R."/>
        </authorList>
    </citation>
    <scope>NUCLEOTIDE SEQUENCE [LARGE SCALE GENOMIC DNA]</scope>
</reference>
<sequence length="78" mass="8612">MVFDITLGVGLFAIFFQEFARGCGSASSGATMVFPPVDFITFCVQALVCTFWISLSIWMILNILNIGQEDTSRLRLAL</sequence>
<keyword evidence="1" id="KW-0812">Transmembrane</keyword>
<feature type="transmembrane region" description="Helical" evidence="1">
    <location>
        <begin position="39"/>
        <end position="64"/>
    </location>
</feature>
<evidence type="ECO:0000313" key="3">
    <source>
        <dbReference type="Proteomes" id="UP000041254"/>
    </source>
</evidence>
<evidence type="ECO:0000256" key="1">
    <source>
        <dbReference type="SAM" id="Phobius"/>
    </source>
</evidence>
<dbReference type="InParanoid" id="A0A0G4EKX0"/>
<keyword evidence="3" id="KW-1185">Reference proteome</keyword>
<proteinExistence type="predicted"/>
<dbReference type="AlphaFoldDB" id="A0A0G4EKX0"/>
<evidence type="ECO:0000313" key="2">
    <source>
        <dbReference type="EMBL" id="CEL97210.1"/>
    </source>
</evidence>
<gene>
    <name evidence="2" type="ORF">Vbra_12167</name>
</gene>
<keyword evidence="1" id="KW-1133">Transmembrane helix</keyword>
<protein>
    <submittedName>
        <fullName evidence="2">Uncharacterized protein</fullName>
    </submittedName>
</protein>
<name>A0A0G4EKX0_VITBC</name>
<dbReference type="EMBL" id="CDMY01000255">
    <property type="protein sequence ID" value="CEL97210.1"/>
    <property type="molecule type" value="Genomic_DNA"/>
</dbReference>
<dbReference type="Proteomes" id="UP000041254">
    <property type="component" value="Unassembled WGS sequence"/>
</dbReference>
<organism evidence="2 3">
    <name type="scientific">Vitrella brassicaformis (strain CCMP3155)</name>
    <dbReference type="NCBI Taxonomy" id="1169540"/>
    <lineage>
        <taxon>Eukaryota</taxon>
        <taxon>Sar</taxon>
        <taxon>Alveolata</taxon>
        <taxon>Colpodellida</taxon>
        <taxon>Vitrellaceae</taxon>
        <taxon>Vitrella</taxon>
    </lineage>
</organism>
<accession>A0A0G4EKX0</accession>
<dbReference type="VEuPathDB" id="CryptoDB:Vbra_12167"/>
<keyword evidence="1" id="KW-0472">Membrane</keyword>